<gene>
    <name evidence="2" type="ORF">AB5J53_43165</name>
</gene>
<evidence type="ECO:0000256" key="1">
    <source>
        <dbReference type="SAM" id="MobiDB-lite"/>
    </source>
</evidence>
<evidence type="ECO:0008006" key="3">
    <source>
        <dbReference type="Google" id="ProtNLM"/>
    </source>
</evidence>
<feature type="region of interest" description="Disordered" evidence="1">
    <location>
        <begin position="1394"/>
        <end position="1421"/>
    </location>
</feature>
<dbReference type="RefSeq" id="WP_369251031.1">
    <property type="nucleotide sequence ID" value="NZ_CP163443.1"/>
</dbReference>
<accession>A0AB39RP87</accession>
<dbReference type="EMBL" id="CP163443">
    <property type="protein sequence ID" value="XDQ57972.1"/>
    <property type="molecule type" value="Genomic_DNA"/>
</dbReference>
<protein>
    <recommendedName>
        <fullName evidence="3">NACHT domain-containing protein</fullName>
    </recommendedName>
</protein>
<proteinExistence type="predicted"/>
<organism evidence="2">
    <name type="scientific">Streptomyces sp. R41</name>
    <dbReference type="NCBI Taxonomy" id="3238632"/>
    <lineage>
        <taxon>Bacteria</taxon>
        <taxon>Bacillati</taxon>
        <taxon>Actinomycetota</taxon>
        <taxon>Actinomycetes</taxon>
        <taxon>Kitasatosporales</taxon>
        <taxon>Streptomycetaceae</taxon>
        <taxon>Streptomyces</taxon>
    </lineage>
</organism>
<name>A0AB39RP87_9ACTN</name>
<sequence length="1421" mass="149928">MATGARSVVAAGDIGLVVTGDGNQFQFVASPQRVATSNYRYQVESLAAAEFRGRSQELALMAEFCTAREDADSAEGAYWRWLAPAWAGKTALMAQFVMEPPAGVDVVSFFITSRLNRQNDREAYCEVVHRQFYALLGEEEPAVTEHTREESLLAAMDRTAAVCESRGRRLVLVVDGLDEDCGVLAGPGSHSIAALLPRSPRHGMRVVVAGRPHPPVPDDVAHAHPLRRGAIDRWLAPSPYAEVVRREAEDSLMRMLQAGGLARQLLGLVTAAGGGLTAADLARLADTRPRLVEKELSTVTGRAFRVRTPHWSPQDADASASGVYVLAHEEIRRSAVELLTDEELAANRERLHEWADDYQARRWPPRTPEYLLRGYGQLLRAQGDTRRLVRLAGDAHRHARLWQRSGSDLDGLDELSTAFEGLVAGGGGDPAEVADAFVLAVRRDALLSRSDSLPDALIAVWAGLGQVRRAVSLARARQSEVACLRALVEVVRVLVAKGELQRATEVADEAAQLADAVAGQGRREAVTYAVVMLAVVGSTNRAYNMACAQVPQQGHDEMLASAATAALYAGQRGTAEILARAAAASLPDTVPVIEAQAMILDSDCPRAVAVIRTVGDRGLRAQLLADAASAMAEDGHTDAVLVAEEALAEALVEGGQRALISAALAIAYAGEPRRAGEICRSLSDPFDRMTSLARVAAVLATSGEVGEAVDLAHESAALADKVTADNQRADGLTMAAVALALARQHQSAVELLAPLRSAVAREEAAANMVRGLAETSDDLQRPTELAHSLCSPRSRSRALAYLAAAHLAAGDRARAQALAQEASDVTRENTGWGNFHHVAQLATVLAQAEAPGLAVEAARKIDEPDRQSMALKQAAGAAASDKPDHGADIARAIEDPWRRAQALGWVATAAARGGCTGLAASLIQEMREIESGLPPAGLVSSDHRTAALAALAKAFTEDGQDDAADAVADTVKQNGSRAAVLAAIAGSLAERGEDDKALSLVGHLVTSPRAARLTAPIATAWAKAGATPRALAALDLLPRAADQAEALALTAKSLAGADGIVRDSVLARHAHALADVLSSPGWTDRALSEQVGLLLRHDRTDLAAALSQHIADPGRRSECDALCGIAAGLTAVSGADPDDEDMTAEAAFLAEQITNVHDHQQGLGSVVAALAWTEQHDRAWSLLNALPDDSPSRDDAAAASAEALAASGHYAVARELVWSLPKGVERERVLDDVACWAARRGDFLIAIDLSAAEHPVEQRRFPLFNVVNLAAAKRQYAEAAAAARALRDTADQVRALCAIAAAARRHGARHCVDEFTYEVGTLLTAASESTEDWAERRRGRLQAAAAEGWGDSPAGRAAAVEALSLASWPSCLEAVRRTASQALPTALGPLLRERGPGIAGRVTPSALGASKDQPTPMRWTG</sequence>
<reference evidence="2" key="1">
    <citation type="submission" date="2024-07" db="EMBL/GenBank/DDBJ databases">
        <authorList>
            <person name="Yu S.T."/>
        </authorList>
    </citation>
    <scope>NUCLEOTIDE SEQUENCE</scope>
    <source>
        <strain evidence="2">R41</strain>
    </source>
</reference>
<dbReference type="InterPro" id="IPR011990">
    <property type="entry name" value="TPR-like_helical_dom_sf"/>
</dbReference>
<dbReference type="Gene3D" id="1.25.40.10">
    <property type="entry name" value="Tetratricopeptide repeat domain"/>
    <property type="match status" value="1"/>
</dbReference>
<evidence type="ECO:0000313" key="2">
    <source>
        <dbReference type="EMBL" id="XDQ57972.1"/>
    </source>
</evidence>